<feature type="region of interest" description="Disordered" evidence="5">
    <location>
        <begin position="83"/>
        <end position="104"/>
    </location>
</feature>
<dbReference type="GO" id="GO:0001006">
    <property type="term" value="F:RNA polymerase III type 3 promoter sequence-specific DNA binding"/>
    <property type="evidence" value="ECO:0007669"/>
    <property type="project" value="TreeGrafter"/>
</dbReference>
<dbReference type="VEuPathDB" id="TrichDB:TRFO_05984"/>
<dbReference type="InterPro" id="IPR009057">
    <property type="entry name" value="Homeodomain-like_sf"/>
</dbReference>
<dbReference type="GeneID" id="94827527"/>
<evidence type="ECO:0000256" key="5">
    <source>
        <dbReference type="SAM" id="MobiDB-lite"/>
    </source>
</evidence>
<dbReference type="AlphaFoldDB" id="A0A1J4K2G3"/>
<feature type="compositionally biased region" description="Low complexity" evidence="5">
    <location>
        <begin position="87"/>
        <end position="104"/>
    </location>
</feature>
<dbReference type="GO" id="GO:0042795">
    <property type="term" value="P:snRNA transcription by RNA polymerase II"/>
    <property type="evidence" value="ECO:0007669"/>
    <property type="project" value="TreeGrafter"/>
</dbReference>
<evidence type="ECO:0000256" key="1">
    <source>
        <dbReference type="ARBA" id="ARBA00023015"/>
    </source>
</evidence>
<dbReference type="PROSITE" id="PS51294">
    <property type="entry name" value="HTH_MYB"/>
    <property type="match status" value="2"/>
</dbReference>
<evidence type="ECO:0008006" key="10">
    <source>
        <dbReference type="Google" id="ProtNLM"/>
    </source>
</evidence>
<proteinExistence type="predicted"/>
<dbReference type="GO" id="GO:0000978">
    <property type="term" value="F:RNA polymerase II cis-regulatory region sequence-specific DNA binding"/>
    <property type="evidence" value="ECO:0007669"/>
    <property type="project" value="TreeGrafter"/>
</dbReference>
<dbReference type="EMBL" id="MLAK01000760">
    <property type="protein sequence ID" value="OHT05387.1"/>
    <property type="molecule type" value="Genomic_DNA"/>
</dbReference>
<evidence type="ECO:0000313" key="9">
    <source>
        <dbReference type="Proteomes" id="UP000179807"/>
    </source>
</evidence>
<gene>
    <name evidence="8" type="ORF">TRFO_05984</name>
</gene>
<name>A0A1J4K2G3_9EUKA</name>
<dbReference type="PANTHER" id="PTHR46621">
    <property type="entry name" value="SNRNA-ACTIVATING PROTEIN COMPLEX SUBUNIT 4"/>
    <property type="match status" value="1"/>
</dbReference>
<dbReference type="PROSITE" id="PS50090">
    <property type="entry name" value="MYB_LIKE"/>
    <property type="match status" value="2"/>
</dbReference>
<dbReference type="GO" id="GO:0019185">
    <property type="term" value="C:snRNA-activating protein complex"/>
    <property type="evidence" value="ECO:0007669"/>
    <property type="project" value="TreeGrafter"/>
</dbReference>
<dbReference type="InterPro" id="IPR017930">
    <property type="entry name" value="Myb_dom"/>
</dbReference>
<accession>A0A1J4K2G3</accession>
<feature type="domain" description="HTH myb-type" evidence="7">
    <location>
        <begin position="158"/>
        <end position="208"/>
    </location>
</feature>
<feature type="domain" description="Myb-like" evidence="6">
    <location>
        <begin position="102"/>
        <end position="153"/>
    </location>
</feature>
<sequence length="346" mass="39432">MFRQQNAFPTGFQASTPLGLTSTAMNAATNTAGLQTFQTMSHFCSSHGNSSCTTMNSFNSYSVEPTINSPMSYSSHFVNKSLTSADSESGSTSKPTSPKSYSSTSMKIKFTEEEDQRLKYFVRLYGTKNWNIVSRFMGSRNARQCRERYNNYLNPKLRKEAWSPEEDRLLSQKYAEFGARWNKIAKFFKNRSDINIRNRCMLIERRKAKLAEKYKPAYYSVPTPPNANCMPNMNFNGACLQTGTIDKSDMTTEIWEVNTDNSVNMSNHDFQNQQTPEATNSSLCGNRTLQCDDVFSAPYATKLNQYEKHETSQISTDNIKVRKPEIVAFDDFADFVDFDLDSWDVT</sequence>
<evidence type="ECO:0000256" key="2">
    <source>
        <dbReference type="ARBA" id="ARBA00023125"/>
    </source>
</evidence>
<keyword evidence="4" id="KW-0539">Nucleus</keyword>
<feature type="domain" description="HTH myb-type" evidence="7">
    <location>
        <begin position="109"/>
        <end position="157"/>
    </location>
</feature>
<dbReference type="RefSeq" id="XP_068358523.1">
    <property type="nucleotide sequence ID" value="XM_068492823.1"/>
</dbReference>
<evidence type="ECO:0000259" key="7">
    <source>
        <dbReference type="PROSITE" id="PS51294"/>
    </source>
</evidence>
<dbReference type="InterPro" id="IPR051575">
    <property type="entry name" value="Myb-like_DNA-bd"/>
</dbReference>
<dbReference type="CDD" id="cd00167">
    <property type="entry name" value="SANT"/>
    <property type="match status" value="2"/>
</dbReference>
<evidence type="ECO:0000256" key="4">
    <source>
        <dbReference type="ARBA" id="ARBA00023242"/>
    </source>
</evidence>
<reference evidence="8" key="1">
    <citation type="submission" date="2016-10" db="EMBL/GenBank/DDBJ databases">
        <authorList>
            <person name="Benchimol M."/>
            <person name="Almeida L.G."/>
            <person name="Vasconcelos A.T."/>
            <person name="Perreira-Neves A."/>
            <person name="Rosa I.A."/>
            <person name="Tasca T."/>
            <person name="Bogo M.R."/>
            <person name="de Souza W."/>
        </authorList>
    </citation>
    <scope>NUCLEOTIDE SEQUENCE [LARGE SCALE GENOMIC DNA]</scope>
    <source>
        <strain evidence="8">K</strain>
    </source>
</reference>
<keyword evidence="2" id="KW-0238">DNA-binding</keyword>
<dbReference type="GO" id="GO:0042796">
    <property type="term" value="P:snRNA transcription by RNA polymerase III"/>
    <property type="evidence" value="ECO:0007669"/>
    <property type="project" value="TreeGrafter"/>
</dbReference>
<dbReference type="SUPFAM" id="SSF46689">
    <property type="entry name" value="Homeodomain-like"/>
    <property type="match status" value="1"/>
</dbReference>
<organism evidence="8 9">
    <name type="scientific">Tritrichomonas foetus</name>
    <dbReference type="NCBI Taxonomy" id="1144522"/>
    <lineage>
        <taxon>Eukaryota</taxon>
        <taxon>Metamonada</taxon>
        <taxon>Parabasalia</taxon>
        <taxon>Tritrichomonadida</taxon>
        <taxon>Tritrichomonadidae</taxon>
        <taxon>Tritrichomonas</taxon>
    </lineage>
</organism>
<dbReference type="Proteomes" id="UP000179807">
    <property type="component" value="Unassembled WGS sequence"/>
</dbReference>
<keyword evidence="9" id="KW-1185">Reference proteome</keyword>
<comment type="caution">
    <text evidence="8">The sequence shown here is derived from an EMBL/GenBank/DDBJ whole genome shotgun (WGS) entry which is preliminary data.</text>
</comment>
<dbReference type="InterPro" id="IPR001005">
    <property type="entry name" value="SANT/Myb"/>
</dbReference>
<dbReference type="Pfam" id="PF13921">
    <property type="entry name" value="Myb_DNA-bind_6"/>
    <property type="match status" value="1"/>
</dbReference>
<keyword evidence="3" id="KW-0804">Transcription</keyword>
<feature type="domain" description="Myb-like" evidence="6">
    <location>
        <begin position="154"/>
        <end position="199"/>
    </location>
</feature>
<dbReference type="Gene3D" id="1.10.10.60">
    <property type="entry name" value="Homeodomain-like"/>
    <property type="match status" value="2"/>
</dbReference>
<keyword evidence="1" id="KW-0805">Transcription regulation</keyword>
<dbReference type="PANTHER" id="PTHR46621:SF1">
    <property type="entry name" value="SNRNA-ACTIVATING PROTEIN COMPLEX SUBUNIT 4"/>
    <property type="match status" value="1"/>
</dbReference>
<evidence type="ECO:0000313" key="8">
    <source>
        <dbReference type="EMBL" id="OHT05387.1"/>
    </source>
</evidence>
<evidence type="ECO:0000259" key="6">
    <source>
        <dbReference type="PROSITE" id="PS50090"/>
    </source>
</evidence>
<evidence type="ECO:0000256" key="3">
    <source>
        <dbReference type="ARBA" id="ARBA00023163"/>
    </source>
</evidence>
<protein>
    <recommendedName>
        <fullName evidence="10">Myb-like DNA-binding domain containing protein</fullName>
    </recommendedName>
</protein>
<dbReference type="SMART" id="SM00717">
    <property type="entry name" value="SANT"/>
    <property type="match status" value="2"/>
</dbReference>